<dbReference type="Gene3D" id="3.40.50.1820">
    <property type="entry name" value="alpha/beta hydrolase"/>
    <property type="match status" value="1"/>
</dbReference>
<protein>
    <submittedName>
        <fullName evidence="2">Alpha/beta-hydrolase</fullName>
    </submittedName>
</protein>
<dbReference type="GO" id="GO:0016787">
    <property type="term" value="F:hydrolase activity"/>
    <property type="evidence" value="ECO:0007669"/>
    <property type="project" value="UniProtKB-KW"/>
</dbReference>
<organism evidence="2 3">
    <name type="scientific">Daedalea quercina L-15889</name>
    <dbReference type="NCBI Taxonomy" id="1314783"/>
    <lineage>
        <taxon>Eukaryota</taxon>
        <taxon>Fungi</taxon>
        <taxon>Dikarya</taxon>
        <taxon>Basidiomycota</taxon>
        <taxon>Agaricomycotina</taxon>
        <taxon>Agaricomycetes</taxon>
        <taxon>Polyporales</taxon>
        <taxon>Fomitopsis</taxon>
    </lineage>
</organism>
<evidence type="ECO:0000313" key="3">
    <source>
        <dbReference type="Proteomes" id="UP000076727"/>
    </source>
</evidence>
<name>A0A165RTV1_9APHY</name>
<feature type="domain" description="Dienelactone hydrolase" evidence="1">
    <location>
        <begin position="28"/>
        <end position="256"/>
    </location>
</feature>
<sequence>MVCADCTKGNVHSGTPVGKEITISGLQSYVTGDENSNRVVVFGTDVFGWRLPNVRLLADEYADKNFWVVVPDLFDGRELPQWTLTATEDTDTPTWKQKFQYPFFIFSVISFALRNQKASQEAKITGLLSHLRQTRPDAKIGMVGFCWGGRFAITLNHLFDATAVAHPSQVKFPDELRGVTNPISFAVADADKQFDSKRADETRALLKIKGLKDFEVVVYKGVQHGWTVRTDLTNAEKKAKRDQARDQALNWFAKYLTVDPT</sequence>
<dbReference type="PANTHER" id="PTHR17630:SF44">
    <property type="entry name" value="PROTEIN AIM2"/>
    <property type="match status" value="1"/>
</dbReference>
<keyword evidence="2" id="KW-0378">Hydrolase</keyword>
<dbReference type="SUPFAM" id="SSF53474">
    <property type="entry name" value="alpha/beta-Hydrolases"/>
    <property type="match status" value="1"/>
</dbReference>
<dbReference type="Pfam" id="PF01738">
    <property type="entry name" value="DLH"/>
    <property type="match status" value="1"/>
</dbReference>
<keyword evidence="3" id="KW-1185">Reference proteome</keyword>
<dbReference type="Proteomes" id="UP000076727">
    <property type="component" value="Unassembled WGS sequence"/>
</dbReference>
<dbReference type="EMBL" id="KV429047">
    <property type="protein sequence ID" value="KZT71150.1"/>
    <property type="molecule type" value="Genomic_DNA"/>
</dbReference>
<proteinExistence type="predicted"/>
<evidence type="ECO:0000313" key="2">
    <source>
        <dbReference type="EMBL" id="KZT71150.1"/>
    </source>
</evidence>
<reference evidence="2 3" key="1">
    <citation type="journal article" date="2016" name="Mol. Biol. Evol.">
        <title>Comparative Genomics of Early-Diverging Mushroom-Forming Fungi Provides Insights into the Origins of Lignocellulose Decay Capabilities.</title>
        <authorList>
            <person name="Nagy L.G."/>
            <person name="Riley R."/>
            <person name="Tritt A."/>
            <person name="Adam C."/>
            <person name="Daum C."/>
            <person name="Floudas D."/>
            <person name="Sun H."/>
            <person name="Yadav J.S."/>
            <person name="Pangilinan J."/>
            <person name="Larsson K.H."/>
            <person name="Matsuura K."/>
            <person name="Barry K."/>
            <person name="Labutti K."/>
            <person name="Kuo R."/>
            <person name="Ohm R.A."/>
            <person name="Bhattacharya S.S."/>
            <person name="Shirouzu T."/>
            <person name="Yoshinaga Y."/>
            <person name="Martin F.M."/>
            <person name="Grigoriev I.V."/>
            <person name="Hibbett D.S."/>
        </authorList>
    </citation>
    <scope>NUCLEOTIDE SEQUENCE [LARGE SCALE GENOMIC DNA]</scope>
    <source>
        <strain evidence="2 3">L-15889</strain>
    </source>
</reference>
<dbReference type="OrthoDB" id="10019231at2759"/>
<dbReference type="InterPro" id="IPR002925">
    <property type="entry name" value="Dienelactn_hydro"/>
</dbReference>
<dbReference type="InterPro" id="IPR029058">
    <property type="entry name" value="AB_hydrolase_fold"/>
</dbReference>
<dbReference type="STRING" id="1314783.A0A165RTV1"/>
<dbReference type="PANTHER" id="PTHR17630">
    <property type="entry name" value="DIENELACTONE HYDROLASE"/>
    <property type="match status" value="1"/>
</dbReference>
<evidence type="ECO:0000259" key="1">
    <source>
        <dbReference type="Pfam" id="PF01738"/>
    </source>
</evidence>
<dbReference type="AlphaFoldDB" id="A0A165RTV1"/>
<gene>
    <name evidence="2" type="ORF">DAEQUDRAFT_707476</name>
</gene>
<accession>A0A165RTV1</accession>